<evidence type="ECO:0000256" key="1">
    <source>
        <dbReference type="ARBA" id="ARBA00022737"/>
    </source>
</evidence>
<dbReference type="Gene3D" id="1.25.40.10">
    <property type="entry name" value="Tetratricopeptide repeat domain"/>
    <property type="match status" value="2"/>
</dbReference>
<feature type="repeat" description="TPR" evidence="3">
    <location>
        <begin position="188"/>
        <end position="221"/>
    </location>
</feature>
<proteinExistence type="predicted"/>
<dbReference type="InterPro" id="IPR011990">
    <property type="entry name" value="TPR-like_helical_dom_sf"/>
</dbReference>
<name>A0AAU8JJA0_9CYAN</name>
<dbReference type="AlphaFoldDB" id="A0AAU8JJA0"/>
<dbReference type="SUPFAM" id="SSF48452">
    <property type="entry name" value="TPR-like"/>
    <property type="match status" value="1"/>
</dbReference>
<dbReference type="InterPro" id="IPR019734">
    <property type="entry name" value="TPR_rpt"/>
</dbReference>
<dbReference type="SMART" id="SM00028">
    <property type="entry name" value="TPR"/>
    <property type="match status" value="5"/>
</dbReference>
<dbReference type="GO" id="GO:0046813">
    <property type="term" value="P:receptor-mediated virion attachment to host cell"/>
    <property type="evidence" value="ECO:0007669"/>
    <property type="project" value="TreeGrafter"/>
</dbReference>
<reference evidence="4" key="1">
    <citation type="submission" date="2024-07" db="EMBL/GenBank/DDBJ databases">
        <authorList>
            <person name="Kim Y.J."/>
            <person name="Jeong J.Y."/>
        </authorList>
    </citation>
    <scope>NUCLEOTIDE SEQUENCE</scope>
    <source>
        <strain evidence="4">GIHE-MW2</strain>
    </source>
</reference>
<dbReference type="GO" id="GO:0009279">
    <property type="term" value="C:cell outer membrane"/>
    <property type="evidence" value="ECO:0007669"/>
    <property type="project" value="TreeGrafter"/>
</dbReference>
<organism evidence="4">
    <name type="scientific">Planktothricoides raciborskii GIHE-MW2</name>
    <dbReference type="NCBI Taxonomy" id="2792601"/>
    <lineage>
        <taxon>Bacteria</taxon>
        <taxon>Bacillati</taxon>
        <taxon>Cyanobacteriota</taxon>
        <taxon>Cyanophyceae</taxon>
        <taxon>Oscillatoriophycideae</taxon>
        <taxon>Oscillatoriales</taxon>
        <taxon>Oscillatoriaceae</taxon>
        <taxon>Planktothricoides</taxon>
    </lineage>
</organism>
<dbReference type="Pfam" id="PF13414">
    <property type="entry name" value="TPR_11"/>
    <property type="match status" value="1"/>
</dbReference>
<dbReference type="PANTHER" id="PTHR44858">
    <property type="entry name" value="TETRATRICOPEPTIDE REPEAT PROTEIN 6"/>
    <property type="match status" value="1"/>
</dbReference>
<feature type="repeat" description="TPR" evidence="3">
    <location>
        <begin position="222"/>
        <end position="255"/>
    </location>
</feature>
<dbReference type="Pfam" id="PF13432">
    <property type="entry name" value="TPR_16"/>
    <property type="match status" value="1"/>
</dbReference>
<evidence type="ECO:0000256" key="2">
    <source>
        <dbReference type="ARBA" id="ARBA00022803"/>
    </source>
</evidence>
<dbReference type="PROSITE" id="PS50005">
    <property type="entry name" value="TPR"/>
    <property type="match status" value="4"/>
</dbReference>
<keyword evidence="1" id="KW-0677">Repeat</keyword>
<accession>A0AAU8JJA0</accession>
<keyword evidence="2 3" id="KW-0802">TPR repeat</keyword>
<feature type="repeat" description="TPR" evidence="3">
    <location>
        <begin position="86"/>
        <end position="119"/>
    </location>
</feature>
<gene>
    <name evidence="4" type="ORF">ABWT76_001808</name>
</gene>
<feature type="repeat" description="TPR" evidence="3">
    <location>
        <begin position="154"/>
        <end position="187"/>
    </location>
</feature>
<evidence type="ECO:0000256" key="3">
    <source>
        <dbReference type="PROSITE-ProRule" id="PRU00339"/>
    </source>
</evidence>
<evidence type="ECO:0000313" key="4">
    <source>
        <dbReference type="EMBL" id="XCM38929.1"/>
    </source>
</evidence>
<dbReference type="RefSeq" id="WP_054465654.1">
    <property type="nucleotide sequence ID" value="NZ_CP159837.1"/>
</dbReference>
<dbReference type="InterPro" id="IPR050498">
    <property type="entry name" value="Ycf3"/>
</dbReference>
<dbReference type="Pfam" id="PF00515">
    <property type="entry name" value="TPR_1"/>
    <property type="match status" value="1"/>
</dbReference>
<protein>
    <submittedName>
        <fullName evidence="4">Tetratricopeptide repeat protein</fullName>
    </submittedName>
</protein>
<sequence>MPYLRLLLGFNLILLILQQVEPLLAVCLGDRYHRSLEVQTGGKGMKRIWENVAIFSLTTAFMGMPAVVLAQSTPQIIAQIIAQRNEADFVNRGLQRYRQGDVRGAIEDFSQALQLNPNYVQGYQARANLLSAQGNQQAAIADYSQALRLDAGFVPAYIGRASAQSAQGNHEAAIDDYSRALKLNNNYVQAYIGRSAAYAALKDFNRALNDLNQALGRDPSNGAAYYNRGSVFALQGDRANAMRDFQQAAEIFRQQQNPELYQRAMTRIQLLQMQRN</sequence>
<dbReference type="EMBL" id="CP159837">
    <property type="protein sequence ID" value="XCM38929.1"/>
    <property type="molecule type" value="Genomic_DNA"/>
</dbReference>
<dbReference type="PANTHER" id="PTHR44858:SF1">
    <property type="entry name" value="UDP-N-ACETYLGLUCOSAMINE--PEPTIDE N-ACETYLGLUCOSAMINYLTRANSFERASE SPINDLY-RELATED"/>
    <property type="match status" value="1"/>
</dbReference>